<dbReference type="GO" id="GO:0005634">
    <property type="term" value="C:nucleus"/>
    <property type="evidence" value="ECO:0007669"/>
    <property type="project" value="TreeGrafter"/>
</dbReference>
<evidence type="ECO:0000256" key="1">
    <source>
        <dbReference type="SAM" id="MobiDB-lite"/>
    </source>
</evidence>
<name>A0A2V2WRW3_TRYCR</name>
<feature type="compositionally biased region" description="Polar residues" evidence="1">
    <location>
        <begin position="437"/>
        <end position="447"/>
    </location>
</feature>
<feature type="compositionally biased region" description="Basic and acidic residues" evidence="1">
    <location>
        <begin position="105"/>
        <end position="118"/>
    </location>
</feature>
<dbReference type="VEuPathDB" id="TriTrypDB:C3747_60g55"/>
<feature type="region of interest" description="Disordered" evidence="1">
    <location>
        <begin position="101"/>
        <end position="129"/>
    </location>
</feature>
<feature type="compositionally biased region" description="Low complexity" evidence="1">
    <location>
        <begin position="514"/>
        <end position="526"/>
    </location>
</feature>
<dbReference type="VEuPathDB" id="TriTrypDB:TCDM_04912"/>
<dbReference type="PANTHER" id="PTHR13223">
    <property type="entry name" value="ACIDIC FIBROBLAST GROWTH FACTOR INTRACELLULAR BINDING PROTEIN"/>
    <property type="match status" value="1"/>
</dbReference>
<evidence type="ECO:0000313" key="2">
    <source>
        <dbReference type="EMBL" id="PWV11358.1"/>
    </source>
</evidence>
<protein>
    <submittedName>
        <fullName evidence="2">Uncharacterized protein</fullName>
    </submittedName>
</protein>
<organism evidence="2 3">
    <name type="scientific">Trypanosoma cruzi</name>
    <dbReference type="NCBI Taxonomy" id="5693"/>
    <lineage>
        <taxon>Eukaryota</taxon>
        <taxon>Discoba</taxon>
        <taxon>Euglenozoa</taxon>
        <taxon>Kinetoplastea</taxon>
        <taxon>Metakinetoplastina</taxon>
        <taxon>Trypanosomatida</taxon>
        <taxon>Trypanosomatidae</taxon>
        <taxon>Trypanosoma</taxon>
        <taxon>Schizotrypanum</taxon>
    </lineage>
</organism>
<dbReference type="VEuPathDB" id="TriTrypDB:TcCLB.507677.10"/>
<dbReference type="AlphaFoldDB" id="A0A2V2WRW3"/>
<accession>A0A2V2WRW3</accession>
<sequence length="788" mass="86305">MSLRLSIHAHSVSPVSINFDALEAYVAGLSVEEALQYILNADVTWPTGDDEKESQKQPGNIFLDSPVPVGVECWRNLQMEAPQPLSLPDTCRFSLPQMEMTADTESAKHGDEEGEKNANETGAGNHGNELAVDSRSLSAFLDPLSSTFHREFQQALSDMVRGERSILRQELVEQFVLFDMFRENYLATPYAFLSRYSIPMTLKDRRRMVEVFYGVDEKVLKMFFGDRMHKLELEQESESWFLFGARAIRSQNIQKLIEAGISEGSLKRQWENLKRVCNFLVSAYRGRDGMLIPYTTPVLTALQQCFALHGTLGVQYGTFVFGFEHRLRGRFWTPLSYEECTTACQALSLWCDGSQLNIREDFSGGCARIARFLDEYRVVAEMHQLIFGEAMRSRWQVQFDEVQRAITINTGGGTSGNPHATTAAGTTMLSPTTNVSHALLPRNTSTGKLDGDAQSGFSAASSVTPRTLRPQLSSISSRPSSTPSHANTGPSGININSSPVVSPIAAAASATISSSNANNNGSTQAGSAGGGAQAAAPNRLRFSANGAFTRAFLQEFPSIMRCLFRMATTISKSGEIEEALELFYGRVYMQLSNLGYRLQNTQGVEISTLSQELPSPEVEGFSEVAESKYACNSQRGSRGERRATTNTTNTTTAEFAGDEVGSTGNPAKANPSECEEKLEVVANVLKNTVVNTSLVGHAIALSSRRPCTHVSQHQSQPATHIFSSHSSVAVDSLICLRELCLLLSMMPNAFNSLTTLTEEDHAACDNEFANFVLALKVLVQIHMASDDL</sequence>
<feature type="region of interest" description="Disordered" evidence="1">
    <location>
        <begin position="514"/>
        <end position="533"/>
    </location>
</feature>
<dbReference type="VEuPathDB" id="TriTrypDB:BCY84_10886"/>
<comment type="caution">
    <text evidence="2">The sequence shown here is derived from an EMBL/GenBank/DDBJ whole genome shotgun (WGS) entry which is preliminary data.</text>
</comment>
<dbReference type="VEuPathDB" id="TriTrypDB:Tc_MARK_3641"/>
<feature type="compositionally biased region" description="Low complexity" evidence="1">
    <location>
        <begin position="473"/>
        <end position="484"/>
    </location>
</feature>
<feature type="region of interest" description="Disordered" evidence="1">
    <location>
        <begin position="437"/>
        <end position="495"/>
    </location>
</feature>
<dbReference type="VEuPathDB" id="TriTrypDB:TcCLB.504021.140"/>
<dbReference type="InterPro" id="IPR008614">
    <property type="entry name" value="FIBP"/>
</dbReference>
<dbReference type="Proteomes" id="UP000246078">
    <property type="component" value="Unassembled WGS sequence"/>
</dbReference>
<dbReference type="OrthoDB" id="16955at2759"/>
<dbReference type="VEuPathDB" id="TriTrypDB:ECC02_001945"/>
<dbReference type="VEuPathDB" id="TriTrypDB:C4B63_48g21"/>
<proteinExistence type="predicted"/>
<dbReference type="PANTHER" id="PTHR13223:SF2">
    <property type="entry name" value="ACIDIC FIBROBLAST GROWTH FACTOR INTRACELLULAR-BINDING PROTEIN"/>
    <property type="match status" value="1"/>
</dbReference>
<feature type="compositionally biased region" description="Polar residues" evidence="1">
    <location>
        <begin position="485"/>
        <end position="495"/>
    </location>
</feature>
<dbReference type="VEuPathDB" id="TriTrypDB:TcCL_NonESM06251"/>
<gene>
    <name evidence="2" type="ORF">C3747_60g55</name>
</gene>
<evidence type="ECO:0000313" key="3">
    <source>
        <dbReference type="Proteomes" id="UP000246078"/>
    </source>
</evidence>
<reference evidence="2 3" key="1">
    <citation type="journal article" date="2018" name="Microb. Genom.">
        <title>Expanding an expanded genome: long-read sequencing of Trypanosoma cruzi.</title>
        <authorList>
            <person name="Berna L."/>
            <person name="Rodriguez M."/>
            <person name="Chiribao M.L."/>
            <person name="Parodi-Talice A."/>
            <person name="Pita S."/>
            <person name="Rijo G."/>
            <person name="Alvarez-Valin F."/>
            <person name="Robello C."/>
        </authorList>
    </citation>
    <scope>NUCLEOTIDE SEQUENCE [LARGE SCALE GENOMIC DNA]</scope>
    <source>
        <strain evidence="2 3">TCC</strain>
    </source>
</reference>
<dbReference type="VEuPathDB" id="TriTrypDB:TCSYLVIO_004896"/>
<dbReference type="VEuPathDB" id="TriTrypDB:TcG_05261"/>
<feature type="compositionally biased region" description="Polar residues" evidence="1">
    <location>
        <begin position="455"/>
        <end position="465"/>
    </location>
</feature>
<dbReference type="EMBL" id="PRFC01000060">
    <property type="protein sequence ID" value="PWV11358.1"/>
    <property type="molecule type" value="Genomic_DNA"/>
</dbReference>
<dbReference type="VEuPathDB" id="TriTrypDB:TcBrA4_0016090"/>